<dbReference type="EC" id="3.1.4.3" evidence="3"/>
<dbReference type="InterPro" id="IPR008475">
    <property type="entry name" value="PLipase_C_C"/>
</dbReference>
<feature type="domain" description="Bacterial phospholipase C C-terminal" evidence="9">
    <location>
        <begin position="604"/>
        <end position="673"/>
    </location>
</feature>
<dbReference type="PANTHER" id="PTHR31956">
    <property type="entry name" value="NON-SPECIFIC PHOSPHOLIPASE C4-RELATED"/>
    <property type="match status" value="1"/>
</dbReference>
<dbReference type="GO" id="GO:0034480">
    <property type="term" value="F:phosphatidylcholine phospholipase C activity"/>
    <property type="evidence" value="ECO:0007669"/>
    <property type="project" value="UniProtKB-EC"/>
</dbReference>
<dbReference type="EMBL" id="AOPY01001461">
    <property type="protein sequence ID" value="EPJ38356.1"/>
    <property type="molecule type" value="Genomic_DNA"/>
</dbReference>
<organism evidence="10 11">
    <name type="scientific">Streptomyces afghaniensis 772</name>
    <dbReference type="NCBI Taxonomy" id="1283301"/>
    <lineage>
        <taxon>Bacteria</taxon>
        <taxon>Bacillati</taxon>
        <taxon>Actinomycetota</taxon>
        <taxon>Actinomycetes</taxon>
        <taxon>Kitasatosporales</taxon>
        <taxon>Streptomycetaceae</taxon>
        <taxon>Streptomyces</taxon>
    </lineage>
</organism>
<keyword evidence="11" id="KW-1185">Reference proteome</keyword>
<dbReference type="CDD" id="cd16014">
    <property type="entry name" value="PLC"/>
    <property type="match status" value="1"/>
</dbReference>
<dbReference type="NCBIfam" id="TIGR03396">
    <property type="entry name" value="PC_PLC"/>
    <property type="match status" value="1"/>
</dbReference>
<dbReference type="Gene3D" id="3.40.720.10">
    <property type="entry name" value="Alkaline Phosphatase, subunit A"/>
    <property type="match status" value="2"/>
</dbReference>
<evidence type="ECO:0000256" key="1">
    <source>
        <dbReference type="ARBA" id="ARBA00004191"/>
    </source>
</evidence>
<evidence type="ECO:0000256" key="3">
    <source>
        <dbReference type="ARBA" id="ARBA00012018"/>
    </source>
</evidence>
<evidence type="ECO:0000313" key="10">
    <source>
        <dbReference type="EMBL" id="EPJ38356.1"/>
    </source>
</evidence>
<dbReference type="PANTHER" id="PTHR31956:SF1">
    <property type="entry name" value="NON-SPECIFIC PHOSPHOLIPASE C1"/>
    <property type="match status" value="1"/>
</dbReference>
<dbReference type="HOGENOM" id="CLU_008770_1_0_11"/>
<comment type="similarity">
    <text evidence="2">Belongs to the bacterial phospholipase C family.</text>
</comment>
<dbReference type="Proteomes" id="UP000015001">
    <property type="component" value="Unassembled WGS sequence"/>
</dbReference>
<reference evidence="10 11" key="1">
    <citation type="submission" date="2013-02" db="EMBL/GenBank/DDBJ databases">
        <title>Draft Genome Sequence of Streptomyces afghaniensis, Which Produces Compounds of the Julimycin B-Complex.</title>
        <authorList>
            <person name="Gruening B.A."/>
            <person name="Praeg A."/>
            <person name="Erxleben A."/>
            <person name="Guenther S."/>
            <person name="Fiedler H.-P."/>
            <person name="Goodfellow M."/>
            <person name="Mueller M."/>
        </authorList>
    </citation>
    <scope>NUCLEOTIDE SEQUENCE [LARGE SCALE GENOMIC DNA]</scope>
    <source>
        <strain evidence="10 11">772</strain>
    </source>
</reference>
<feature type="region of interest" description="Disordered" evidence="8">
    <location>
        <begin position="460"/>
        <end position="500"/>
    </location>
</feature>
<evidence type="ECO:0000313" key="11">
    <source>
        <dbReference type="Proteomes" id="UP000015001"/>
    </source>
</evidence>
<keyword evidence="4" id="KW-0134">Cell wall</keyword>
<evidence type="ECO:0000256" key="6">
    <source>
        <dbReference type="ARBA" id="ARBA00023026"/>
    </source>
</evidence>
<dbReference type="InterPro" id="IPR017767">
    <property type="entry name" value="PC-PLC"/>
</dbReference>
<proteinExistence type="inferred from homology"/>
<feature type="compositionally biased region" description="Basic and acidic residues" evidence="8">
    <location>
        <begin position="474"/>
        <end position="483"/>
    </location>
</feature>
<dbReference type="PROSITE" id="PS51318">
    <property type="entry name" value="TAT"/>
    <property type="match status" value="1"/>
</dbReference>
<dbReference type="PATRIC" id="fig|1283301.3.peg.4540"/>
<keyword evidence="4" id="KW-0964">Secreted</keyword>
<dbReference type="AlphaFoldDB" id="S4MNU9"/>
<gene>
    <name evidence="10" type="ORF">STAFG_4571</name>
</gene>
<dbReference type="Pfam" id="PF05506">
    <property type="entry name" value="PLipase_C_C"/>
    <property type="match status" value="2"/>
</dbReference>
<evidence type="ECO:0000256" key="5">
    <source>
        <dbReference type="ARBA" id="ARBA00022801"/>
    </source>
</evidence>
<comment type="subcellular location">
    <subcellularLocation>
        <location evidence="1">Secreted</location>
        <location evidence="1">Cell wall</location>
    </subcellularLocation>
</comment>
<evidence type="ECO:0000256" key="4">
    <source>
        <dbReference type="ARBA" id="ARBA00022512"/>
    </source>
</evidence>
<protein>
    <recommendedName>
        <fullName evidence="3">phospholipase C</fullName>
        <ecNumber evidence="3">3.1.4.3</ecNumber>
    </recommendedName>
</protein>
<dbReference type="InterPro" id="IPR007312">
    <property type="entry name" value="Phosphoesterase"/>
</dbReference>
<evidence type="ECO:0000256" key="2">
    <source>
        <dbReference type="ARBA" id="ARBA00009717"/>
    </source>
</evidence>
<keyword evidence="5" id="KW-0378">Hydrolase</keyword>
<evidence type="ECO:0000256" key="8">
    <source>
        <dbReference type="SAM" id="MobiDB-lite"/>
    </source>
</evidence>
<evidence type="ECO:0000259" key="9">
    <source>
        <dbReference type="Pfam" id="PF05506"/>
    </source>
</evidence>
<dbReference type="GO" id="GO:0016042">
    <property type="term" value="P:lipid catabolic process"/>
    <property type="evidence" value="ECO:0007669"/>
    <property type="project" value="InterPro"/>
</dbReference>
<comment type="caution">
    <text evidence="10">The sequence shown here is derived from an EMBL/GenBank/DDBJ whole genome shotgun (WGS) entry which is preliminary data.</text>
</comment>
<dbReference type="Pfam" id="PF04185">
    <property type="entry name" value="Phosphoesterase"/>
    <property type="match status" value="1"/>
</dbReference>
<dbReference type="InterPro" id="IPR017850">
    <property type="entry name" value="Alkaline_phosphatase_core_sf"/>
</dbReference>
<feature type="domain" description="Bacterial phospholipase C C-terminal" evidence="9">
    <location>
        <begin position="504"/>
        <end position="588"/>
    </location>
</feature>
<accession>S4MNU9</accession>
<comment type="catalytic activity">
    <reaction evidence="7">
        <text>a 1,2-diacyl-sn-glycero-3-phosphocholine + H2O = phosphocholine + a 1,2-diacyl-sn-glycerol + H(+)</text>
        <dbReference type="Rhea" id="RHEA:10604"/>
        <dbReference type="ChEBI" id="CHEBI:15377"/>
        <dbReference type="ChEBI" id="CHEBI:15378"/>
        <dbReference type="ChEBI" id="CHEBI:17815"/>
        <dbReference type="ChEBI" id="CHEBI:57643"/>
        <dbReference type="ChEBI" id="CHEBI:295975"/>
        <dbReference type="EC" id="3.1.4.3"/>
    </reaction>
    <physiologicalReaction direction="left-to-right" evidence="7">
        <dbReference type="Rhea" id="RHEA:10605"/>
    </physiologicalReaction>
</comment>
<name>S4MNU9_9ACTN</name>
<evidence type="ECO:0000256" key="7">
    <source>
        <dbReference type="ARBA" id="ARBA00048421"/>
    </source>
</evidence>
<dbReference type="InterPro" id="IPR006311">
    <property type="entry name" value="TAT_signal"/>
</dbReference>
<sequence length="689" mass="75726">MRGLSFMSEVNRRRFLQLAGATTAFSALSASIQRAAALPANHRTGSIEDVEHIVVLMQENRSFDHYFGSLRGVRGFGDPRPVALDNGKPVWHQEKDGKEILPFHPDADDLGMQFLEGLPHSWPDGHQAYNGGKYDRWVPAKGTTTMAYLTREDIPFHYALADAFTVCDAYHCSFIGSTDPNRYYMWSGYTGNDGTGGGPVLGNDELGYGWTTYPERLEQAGISWKIYQDIGDGLDAKGSWGWIEDAYRGNYGDNSLLYFNKYRDAKPGDPWYDKARTGTNAKAGDGYFDLLKADVKAGKLPQISWIAAPEAFSEHSNWPSNYGAWYIAQVLDALTANPEVWSKTALFITYDENDGFFDHVVPPLPPKDASRGKSTVDVSLDLFPGDGKNTAGPYGLGPRVPMLVVSPWSKGGYVCSETFDHTSILRFMERRFGVRETNISPWRRAICGDLTSAFDFSRKDARPVPLPGTDAYEPQDRERHPDYKPAPPADPRMPRQERGLRRTRPLKYAPHVDASVDAVAGKLTLAFASGPKAGAAFHVTSGNRSDGPWMYTTEAGKTLSDTWNSAYSAGSYDLTVHGPNGFVRVFKGSNTTAGCEVTARHTGDDIELTFTNKGSGTARLKVSDGYGGRPSTVTVRPGARVCRTVELAAGRRWYDLTVTAEGDKAFLRRFAGHVENGQPGVSDPAIITA</sequence>
<keyword evidence="6" id="KW-0843">Virulence</keyword>